<keyword evidence="1 3" id="KW-0547">Nucleotide-binding</keyword>
<reference evidence="5 6" key="1">
    <citation type="journal article" date="2015" name="Genome Announc.">
        <title>Expanding the biotechnology potential of lactobacilli through comparative genomics of 213 strains and associated genera.</title>
        <authorList>
            <person name="Sun Z."/>
            <person name="Harris H.M."/>
            <person name="McCann A."/>
            <person name="Guo C."/>
            <person name="Argimon S."/>
            <person name="Zhang W."/>
            <person name="Yang X."/>
            <person name="Jeffery I.B."/>
            <person name="Cooney J.C."/>
            <person name="Kagawa T.F."/>
            <person name="Liu W."/>
            <person name="Song Y."/>
            <person name="Salvetti E."/>
            <person name="Wrobel A."/>
            <person name="Rasinkangas P."/>
            <person name="Parkhill J."/>
            <person name="Rea M.C."/>
            <person name="O'Sullivan O."/>
            <person name="Ritari J."/>
            <person name="Douillard F.P."/>
            <person name="Paul Ross R."/>
            <person name="Yang R."/>
            <person name="Briner A.E."/>
            <person name="Felis G.E."/>
            <person name="de Vos W.M."/>
            <person name="Barrangou R."/>
            <person name="Klaenhammer T.R."/>
            <person name="Caufield P.W."/>
            <person name="Cui Y."/>
            <person name="Zhang H."/>
            <person name="O'Toole P.W."/>
        </authorList>
    </citation>
    <scope>NUCLEOTIDE SEQUENCE [LARGE SCALE GENOMIC DNA]</scope>
    <source>
        <strain evidence="5 6">DSM 19682</strain>
    </source>
</reference>
<dbReference type="GO" id="GO:0016829">
    <property type="term" value="F:lyase activity"/>
    <property type="evidence" value="ECO:0007669"/>
    <property type="project" value="UniProtKB-KW"/>
</dbReference>
<feature type="domain" description="Citrate lyase ligase C-terminal" evidence="4">
    <location>
        <begin position="145"/>
        <end position="325"/>
    </location>
</feature>
<comment type="catalytic activity">
    <reaction evidence="3">
        <text>holo-[citrate lyase ACP] + acetate + ATP = acetyl-[citrate lyase ACP] + AMP + diphosphate</text>
        <dbReference type="Rhea" id="RHEA:23788"/>
        <dbReference type="Rhea" id="RHEA-COMP:10158"/>
        <dbReference type="Rhea" id="RHEA-COMP:13710"/>
        <dbReference type="ChEBI" id="CHEBI:30089"/>
        <dbReference type="ChEBI" id="CHEBI:30616"/>
        <dbReference type="ChEBI" id="CHEBI:33019"/>
        <dbReference type="ChEBI" id="CHEBI:82683"/>
        <dbReference type="ChEBI" id="CHEBI:137976"/>
        <dbReference type="ChEBI" id="CHEBI:456215"/>
        <dbReference type="EC" id="6.2.1.22"/>
    </reaction>
</comment>
<evidence type="ECO:0000256" key="3">
    <source>
        <dbReference type="PIRNR" id="PIRNR005751"/>
    </source>
</evidence>
<dbReference type="InterPro" id="IPR004821">
    <property type="entry name" value="Cyt_trans-like"/>
</dbReference>
<dbReference type="Pfam" id="PF08218">
    <property type="entry name" value="Citrate_ly_lig"/>
    <property type="match status" value="1"/>
</dbReference>
<dbReference type="InterPro" id="IPR013166">
    <property type="entry name" value="Citrate_lyase_ligase_C"/>
</dbReference>
<keyword evidence="6" id="KW-1185">Reference proteome</keyword>
<dbReference type="PATRIC" id="fig|1423775.4.peg.1855"/>
<dbReference type="PANTHER" id="PTHR40599">
    <property type="entry name" value="[CITRATE [PRO-3S]-LYASE] LIGASE"/>
    <property type="match status" value="1"/>
</dbReference>
<name>A0A0R1K9N3_9LACO</name>
<dbReference type="Gene3D" id="3.40.50.620">
    <property type="entry name" value="HUPs"/>
    <property type="match status" value="1"/>
</dbReference>
<dbReference type="NCBIfam" id="TIGR00125">
    <property type="entry name" value="cyt_tran_rel"/>
    <property type="match status" value="1"/>
</dbReference>
<protein>
    <recommendedName>
        <fullName evidence="3">[Citrate [pro-3S]-lyase] ligase</fullName>
        <ecNumber evidence="3">6.2.1.22</ecNumber>
    </recommendedName>
</protein>
<proteinExistence type="predicted"/>
<dbReference type="OrthoDB" id="9779753at2"/>
<evidence type="ECO:0000256" key="1">
    <source>
        <dbReference type="ARBA" id="ARBA00022741"/>
    </source>
</evidence>
<dbReference type="EC" id="6.2.1.22" evidence="3"/>
<accession>A0A0R1K9N3</accession>
<dbReference type="GO" id="GO:0008771">
    <property type="term" value="F:[citrate (pro-3S)-lyase] ligase activity"/>
    <property type="evidence" value="ECO:0007669"/>
    <property type="project" value="UniProtKB-EC"/>
</dbReference>
<comment type="caution">
    <text evidence="5">The sequence shown here is derived from an EMBL/GenBank/DDBJ whole genome shotgun (WGS) entry which is preliminary data.</text>
</comment>
<dbReference type="SMART" id="SM00764">
    <property type="entry name" value="Citrate_ly_lig"/>
    <property type="match status" value="1"/>
</dbReference>
<dbReference type="EMBL" id="AZDZ01000003">
    <property type="protein sequence ID" value="KRK80398.1"/>
    <property type="molecule type" value="Genomic_DNA"/>
</dbReference>
<dbReference type="GO" id="GO:0005524">
    <property type="term" value="F:ATP binding"/>
    <property type="evidence" value="ECO:0007669"/>
    <property type="project" value="UniProtKB-UniRule"/>
</dbReference>
<evidence type="ECO:0000256" key="2">
    <source>
        <dbReference type="ARBA" id="ARBA00022840"/>
    </source>
</evidence>
<evidence type="ECO:0000313" key="6">
    <source>
        <dbReference type="Proteomes" id="UP000051248"/>
    </source>
</evidence>
<evidence type="ECO:0000259" key="4">
    <source>
        <dbReference type="SMART" id="SM00764"/>
    </source>
</evidence>
<dbReference type="InterPro" id="IPR014729">
    <property type="entry name" value="Rossmann-like_a/b/a_fold"/>
</dbReference>
<dbReference type="Proteomes" id="UP000051248">
    <property type="component" value="Unassembled WGS sequence"/>
</dbReference>
<keyword evidence="5" id="KW-0456">Lyase</keyword>
<dbReference type="AlphaFoldDB" id="A0A0R1K9N3"/>
<keyword evidence="2 3" id="KW-0067">ATP-binding</keyword>
<dbReference type="InterPro" id="IPR005216">
    <property type="entry name" value="Citrate_lyase_ligase"/>
</dbReference>
<sequence length="342" mass="38669">MEVNEINIAIPHYRRKWQSFMEINGITEFSPNEVDTIEKTFLWDEDGDRAATGSIAGNVIKYVAVCSKYKEGGALFNKVVSYLMQQAAQMGRFHLFVFTKPKYVQSFEYVGFKKLAVSETGAILETGVPGVTEYIEKLPHFEGKNGAIVMNANPFTLGHRRLVEVASAKNDHVYVFVVKNDVSLFTYEERIELVKQGVQDLKNVTVVSGDDYIISPATFPAYFLKSDQEIGTYQARLDAILFKDQIAKPLGITTRYLGKEPYSKTTDSYNHELLGILPPEVNVEIIDRKTADDKIISATKVRQAILDDDQALLHEFLPETTMEFVKNNYPNLKEKLIEKGSK</sequence>
<organism evidence="5 6">
    <name type="scientific">Companilactobacillus nodensis DSM 19682 = JCM 14932 = NBRC 107160</name>
    <dbReference type="NCBI Taxonomy" id="1423775"/>
    <lineage>
        <taxon>Bacteria</taxon>
        <taxon>Bacillati</taxon>
        <taxon>Bacillota</taxon>
        <taxon>Bacilli</taxon>
        <taxon>Lactobacillales</taxon>
        <taxon>Lactobacillaceae</taxon>
        <taxon>Companilactobacillus</taxon>
    </lineage>
</organism>
<evidence type="ECO:0000313" key="5">
    <source>
        <dbReference type="EMBL" id="KRK80398.1"/>
    </source>
</evidence>
<dbReference type="PIRSF" id="PIRSF005751">
    <property type="entry name" value="Acet_citr_lig"/>
    <property type="match status" value="1"/>
</dbReference>
<dbReference type="NCBIfam" id="TIGR00124">
    <property type="entry name" value="cit_ly_ligase"/>
    <property type="match status" value="1"/>
</dbReference>
<dbReference type="RefSeq" id="WP_025025227.1">
    <property type="nucleotide sequence ID" value="NZ_AZDZ01000003.1"/>
</dbReference>
<keyword evidence="3 5" id="KW-0436">Ligase</keyword>
<dbReference type="eggNOG" id="COG3053">
    <property type="taxonomic scope" value="Bacteria"/>
</dbReference>
<dbReference type="STRING" id="1423775.FD03_GL001818"/>
<gene>
    <name evidence="5" type="ORF">FD03_GL001818</name>
</gene>
<dbReference type="PANTHER" id="PTHR40599:SF1">
    <property type="entry name" value="[CITRATE [PRO-3S]-LYASE] LIGASE"/>
    <property type="match status" value="1"/>
</dbReference>
<comment type="function">
    <text evidence="3">Acetylation of prosthetic group (2-(5''-phosphoribosyl)-3'-dephosphocoenzyme-A) of the gamma subunit of citrate lyase.</text>
</comment>
<dbReference type="SUPFAM" id="SSF52374">
    <property type="entry name" value="Nucleotidylyl transferase"/>
    <property type="match status" value="1"/>
</dbReference>